<evidence type="ECO:0000313" key="3">
    <source>
        <dbReference type="Proteomes" id="UP000039021"/>
    </source>
</evidence>
<dbReference type="AlphaFoldDB" id="A0A916L7A2"/>
<protein>
    <submittedName>
        <fullName evidence="2">Uncharacterized protein</fullName>
    </submittedName>
</protein>
<evidence type="ECO:0000256" key="1">
    <source>
        <dbReference type="SAM" id="MobiDB-lite"/>
    </source>
</evidence>
<reference evidence="3" key="1">
    <citation type="submission" date="2015-03" db="EMBL/GenBank/DDBJ databases">
        <authorList>
            <consortium name="Pathogen Informatics"/>
        </authorList>
    </citation>
    <scope>NUCLEOTIDE SEQUENCE [LARGE SCALE GENOMIC DNA]</scope>
    <source>
        <strain evidence="3">N09902308</strain>
    </source>
</reference>
<organism evidence="2 3">
    <name type="scientific">Mycobacterium tuberculosis</name>
    <dbReference type="NCBI Taxonomy" id="1773"/>
    <lineage>
        <taxon>Bacteria</taxon>
        <taxon>Bacillati</taxon>
        <taxon>Actinomycetota</taxon>
        <taxon>Actinomycetes</taxon>
        <taxon>Mycobacteriales</taxon>
        <taxon>Mycobacteriaceae</taxon>
        <taxon>Mycobacterium</taxon>
        <taxon>Mycobacterium tuberculosis complex</taxon>
    </lineage>
</organism>
<comment type="caution">
    <text evidence="2">The sequence shown here is derived from an EMBL/GenBank/DDBJ whole genome shotgun (WGS) entry which is preliminary data.</text>
</comment>
<dbReference type="EMBL" id="CSBK01000014">
    <property type="protein sequence ID" value="COW78680.1"/>
    <property type="molecule type" value="Genomic_DNA"/>
</dbReference>
<proteinExistence type="predicted"/>
<name>A0A916L7A2_MYCTX</name>
<accession>A0A916L7A2</accession>
<feature type="region of interest" description="Disordered" evidence="1">
    <location>
        <begin position="1"/>
        <end position="32"/>
    </location>
</feature>
<dbReference type="Proteomes" id="UP000039021">
    <property type="component" value="Unassembled WGS sequence"/>
</dbReference>
<evidence type="ECO:0000313" key="2">
    <source>
        <dbReference type="EMBL" id="COW78680.1"/>
    </source>
</evidence>
<feature type="compositionally biased region" description="Basic and acidic residues" evidence="1">
    <location>
        <begin position="1"/>
        <end position="19"/>
    </location>
</feature>
<sequence length="88" mass="9331">MPHGSRESAGKHRFGDAGHRHTQVQRGLDGPTAGAFLLGPVHDDVDERFAGLGIGLPQHLGGDLDQVAVQIAIVPLGEHIGDRRRGQT</sequence>
<gene>
    <name evidence="2" type="ORF">ERS007739_00071</name>
</gene>